<dbReference type="Gene3D" id="3.40.50.720">
    <property type="entry name" value="NAD(P)-binding Rossmann-like Domain"/>
    <property type="match status" value="1"/>
</dbReference>
<gene>
    <name evidence="4" type="ORF">AB0L03_18170</name>
</gene>
<dbReference type="InterPro" id="IPR013708">
    <property type="entry name" value="Shikimate_DH-bd_N"/>
</dbReference>
<organism evidence="4 5">
    <name type="scientific">Streptomyces roseoverticillatus</name>
    <dbReference type="NCBI Taxonomy" id="66429"/>
    <lineage>
        <taxon>Bacteria</taxon>
        <taxon>Bacillati</taxon>
        <taxon>Actinomycetota</taxon>
        <taxon>Actinomycetes</taxon>
        <taxon>Kitasatosporales</taxon>
        <taxon>Streptomycetaceae</taxon>
        <taxon>Streptomyces</taxon>
    </lineage>
</organism>
<dbReference type="SUPFAM" id="SSF51735">
    <property type="entry name" value="NAD(P)-binding Rossmann-fold domains"/>
    <property type="match status" value="1"/>
</dbReference>
<dbReference type="InterPro" id="IPR036291">
    <property type="entry name" value="NAD(P)-bd_dom_sf"/>
</dbReference>
<evidence type="ECO:0000313" key="4">
    <source>
        <dbReference type="EMBL" id="MEV4924742.1"/>
    </source>
</evidence>
<dbReference type="SUPFAM" id="SSF53223">
    <property type="entry name" value="Aminoacid dehydrogenase-like, N-terminal domain"/>
    <property type="match status" value="1"/>
</dbReference>
<name>A0ABV3J025_9ACTN</name>
<dbReference type="RefSeq" id="WP_366088632.1">
    <property type="nucleotide sequence ID" value="NZ_JBFASG010000017.1"/>
</dbReference>
<keyword evidence="5" id="KW-1185">Reference proteome</keyword>
<evidence type="ECO:0000313" key="5">
    <source>
        <dbReference type="Proteomes" id="UP001552479"/>
    </source>
</evidence>
<dbReference type="InterPro" id="IPR046346">
    <property type="entry name" value="Aminoacid_DH-like_N_sf"/>
</dbReference>
<evidence type="ECO:0000259" key="3">
    <source>
        <dbReference type="Pfam" id="PF08501"/>
    </source>
</evidence>
<proteinExistence type="predicted"/>
<dbReference type="PANTHER" id="PTHR21089">
    <property type="entry name" value="SHIKIMATE DEHYDROGENASE"/>
    <property type="match status" value="1"/>
</dbReference>
<dbReference type="InterPro" id="IPR022893">
    <property type="entry name" value="Shikimate_DH_fam"/>
</dbReference>
<dbReference type="PANTHER" id="PTHR21089:SF1">
    <property type="entry name" value="BIFUNCTIONAL 3-DEHYDROQUINATE DEHYDRATASE_SHIKIMATE DEHYDROGENASE, CHLOROPLASTIC"/>
    <property type="match status" value="1"/>
</dbReference>
<evidence type="ECO:0000256" key="1">
    <source>
        <dbReference type="ARBA" id="ARBA00004871"/>
    </source>
</evidence>
<dbReference type="Pfam" id="PF08501">
    <property type="entry name" value="Shikimate_dh_N"/>
    <property type="match status" value="1"/>
</dbReference>
<protein>
    <submittedName>
        <fullName evidence="4">Shikimate dehydrogenase</fullName>
    </submittedName>
</protein>
<dbReference type="Gene3D" id="3.40.50.10860">
    <property type="entry name" value="Leucine Dehydrogenase, chain A, domain 1"/>
    <property type="match status" value="1"/>
</dbReference>
<dbReference type="EMBL" id="JBFASG010000017">
    <property type="protein sequence ID" value="MEV4924742.1"/>
    <property type="molecule type" value="Genomic_DNA"/>
</dbReference>
<comment type="pathway">
    <text evidence="1">Metabolic intermediate biosynthesis; chorismate biosynthesis; chorismate from D-erythrose 4-phosphate and phosphoenolpyruvate: step 4/7.</text>
</comment>
<reference evidence="4 5" key="1">
    <citation type="submission" date="2024-06" db="EMBL/GenBank/DDBJ databases">
        <title>The Natural Products Discovery Center: Release of the First 8490 Sequenced Strains for Exploring Actinobacteria Biosynthetic Diversity.</title>
        <authorList>
            <person name="Kalkreuter E."/>
            <person name="Kautsar S.A."/>
            <person name="Yang D."/>
            <person name="Bader C.D."/>
            <person name="Teijaro C.N."/>
            <person name="Fluegel L."/>
            <person name="Davis C.M."/>
            <person name="Simpson J.R."/>
            <person name="Lauterbach L."/>
            <person name="Steele A.D."/>
            <person name="Gui C."/>
            <person name="Meng S."/>
            <person name="Li G."/>
            <person name="Viehrig K."/>
            <person name="Ye F."/>
            <person name="Su P."/>
            <person name="Kiefer A.F."/>
            <person name="Nichols A."/>
            <person name="Cepeda A.J."/>
            <person name="Yan W."/>
            <person name="Fan B."/>
            <person name="Jiang Y."/>
            <person name="Adhikari A."/>
            <person name="Zheng C.-J."/>
            <person name="Schuster L."/>
            <person name="Cowan T.M."/>
            <person name="Smanski M.J."/>
            <person name="Chevrette M.G."/>
            <person name="De Carvalho L.P.S."/>
            <person name="Shen B."/>
        </authorList>
    </citation>
    <scope>NUCLEOTIDE SEQUENCE [LARGE SCALE GENOMIC DNA]</scope>
    <source>
        <strain evidence="4 5">NPDC053791</strain>
    </source>
</reference>
<accession>A0ABV3J025</accession>
<feature type="domain" description="Shikimate dehydrogenase substrate binding N-terminal" evidence="3">
    <location>
        <begin position="25"/>
        <end position="107"/>
    </location>
</feature>
<keyword evidence="2" id="KW-0028">Amino-acid biosynthesis</keyword>
<dbReference type="Proteomes" id="UP001552479">
    <property type="component" value="Unassembled WGS sequence"/>
</dbReference>
<comment type="caution">
    <text evidence="4">The sequence shown here is derived from an EMBL/GenBank/DDBJ whole genome shotgun (WGS) entry which is preliminary data.</text>
</comment>
<evidence type="ECO:0000256" key="2">
    <source>
        <dbReference type="ARBA" id="ARBA00023141"/>
    </source>
</evidence>
<keyword evidence="2" id="KW-0057">Aromatic amino acid biosynthesis</keyword>
<sequence>MSDSAPGPAPGAGPEISGTTRLFAVIGDPVAQVRAPGLLNPLFRRLGTDAVLVPLHVRPEGLADALRGLRRTRNLDGLLITVPHKAACLRFADDVSPAAALSGSTNAMRPDADGRWLAENFDGEGFVRGLRAAGHDPRGARVAQAGAGGAGSAIAVALLGAGADVAVWDRDAARADALAARLAARWPGRITATKGPVTADIAVNATPMGLHPDDPLPFDPAALVHGTLVADIIMKPRRTALLRAAEESGLPVHYGEPMLTEQLPLYRAFFRLDGPGAPAGPA</sequence>